<keyword evidence="1" id="KW-0645">Protease</keyword>
<dbReference type="InterPro" id="IPR004134">
    <property type="entry name" value="Peptidase_C1B"/>
</dbReference>
<dbReference type="GO" id="GO:0043418">
    <property type="term" value="P:homocysteine catabolic process"/>
    <property type="evidence" value="ECO:0007669"/>
    <property type="project" value="TreeGrafter"/>
</dbReference>
<keyword evidence="2" id="KW-0378">Hydrolase</keyword>
<dbReference type="PANTHER" id="PTHR10363">
    <property type="entry name" value="BLEOMYCIN HYDROLASE"/>
    <property type="match status" value="1"/>
</dbReference>
<evidence type="ECO:0008006" key="5">
    <source>
        <dbReference type="Google" id="ProtNLM"/>
    </source>
</evidence>
<keyword evidence="3" id="KW-0788">Thiol protease</keyword>
<accession>A0A383EVV9</accession>
<evidence type="ECO:0000256" key="1">
    <source>
        <dbReference type="ARBA" id="ARBA00022670"/>
    </source>
</evidence>
<evidence type="ECO:0000313" key="4">
    <source>
        <dbReference type="EMBL" id="SVE61046.1"/>
    </source>
</evidence>
<feature type="non-terminal residue" evidence="4">
    <location>
        <position position="229"/>
    </location>
</feature>
<protein>
    <recommendedName>
        <fullName evidence="5">Aminopeptidase</fullName>
    </recommendedName>
</protein>
<dbReference type="GO" id="GO:0070005">
    <property type="term" value="F:cysteine-type aminopeptidase activity"/>
    <property type="evidence" value="ECO:0007669"/>
    <property type="project" value="InterPro"/>
</dbReference>
<dbReference type="InterPro" id="IPR038765">
    <property type="entry name" value="Papain-like_cys_pep_sf"/>
</dbReference>
<proteinExistence type="predicted"/>
<gene>
    <name evidence="4" type="ORF">METZ01_LOCUS513900</name>
</gene>
<dbReference type="AlphaFoldDB" id="A0A383EVV9"/>
<dbReference type="GO" id="GO:0005737">
    <property type="term" value="C:cytoplasm"/>
    <property type="evidence" value="ECO:0007669"/>
    <property type="project" value="TreeGrafter"/>
</dbReference>
<dbReference type="Pfam" id="PF03051">
    <property type="entry name" value="Peptidase_C1_2"/>
    <property type="match status" value="1"/>
</dbReference>
<evidence type="ECO:0000256" key="3">
    <source>
        <dbReference type="ARBA" id="ARBA00022807"/>
    </source>
</evidence>
<name>A0A383EVV9_9ZZZZ</name>
<sequence>QTSAEGIVSPLSIGEMRARFEESPKAQMAQNAVCKHTVDEIALSRSIVTTTDFSFGHVLDDWEVTNQKASGRCWMFAGLNLLRVGAMKKMNLKEFEFSQNYTFFWDKFERANYFFERVIETADRSVDDRHVAFLMSRPLDDGGQWNMFVNLIDKYGLVPQSAMPETESSSNSRKMNGILLNKLREGARSLRDSAAAGADIKSLRSEKMVILEVIHRIRAIHLGTPPSNF</sequence>
<organism evidence="4">
    <name type="scientific">marine metagenome</name>
    <dbReference type="NCBI Taxonomy" id="408172"/>
    <lineage>
        <taxon>unclassified sequences</taxon>
        <taxon>metagenomes</taxon>
        <taxon>ecological metagenomes</taxon>
    </lineage>
</organism>
<dbReference type="GO" id="GO:0006508">
    <property type="term" value="P:proteolysis"/>
    <property type="evidence" value="ECO:0007669"/>
    <property type="project" value="UniProtKB-KW"/>
</dbReference>
<dbReference type="GO" id="GO:0009636">
    <property type="term" value="P:response to toxic substance"/>
    <property type="evidence" value="ECO:0007669"/>
    <property type="project" value="TreeGrafter"/>
</dbReference>
<dbReference type="EMBL" id="UINC01229366">
    <property type="protein sequence ID" value="SVE61046.1"/>
    <property type="molecule type" value="Genomic_DNA"/>
</dbReference>
<dbReference type="InterPro" id="IPR000169">
    <property type="entry name" value="Pept_cys_AS"/>
</dbReference>
<dbReference type="Gene3D" id="3.90.70.10">
    <property type="entry name" value="Cysteine proteinases"/>
    <property type="match status" value="1"/>
</dbReference>
<reference evidence="4" key="1">
    <citation type="submission" date="2018-05" db="EMBL/GenBank/DDBJ databases">
        <authorList>
            <person name="Lanie J.A."/>
            <person name="Ng W.-L."/>
            <person name="Kazmierczak K.M."/>
            <person name="Andrzejewski T.M."/>
            <person name="Davidsen T.M."/>
            <person name="Wayne K.J."/>
            <person name="Tettelin H."/>
            <person name="Glass J.I."/>
            <person name="Rusch D."/>
            <person name="Podicherti R."/>
            <person name="Tsui H.-C.T."/>
            <person name="Winkler M.E."/>
        </authorList>
    </citation>
    <scope>NUCLEOTIDE SEQUENCE</scope>
</reference>
<dbReference type="PROSITE" id="PS00139">
    <property type="entry name" value="THIOL_PROTEASE_CYS"/>
    <property type="match status" value="1"/>
</dbReference>
<dbReference type="PANTHER" id="PTHR10363:SF2">
    <property type="entry name" value="BLEOMYCIN HYDROLASE"/>
    <property type="match status" value="1"/>
</dbReference>
<feature type="non-terminal residue" evidence="4">
    <location>
        <position position="1"/>
    </location>
</feature>
<evidence type="ECO:0000256" key="2">
    <source>
        <dbReference type="ARBA" id="ARBA00022801"/>
    </source>
</evidence>
<dbReference type="SUPFAM" id="SSF54001">
    <property type="entry name" value="Cysteine proteinases"/>
    <property type="match status" value="1"/>
</dbReference>